<dbReference type="PANTHER" id="PTHR33164">
    <property type="entry name" value="TRANSCRIPTIONAL REGULATOR, MARR FAMILY"/>
    <property type="match status" value="1"/>
</dbReference>
<dbReference type="Pfam" id="PF01047">
    <property type="entry name" value="MarR"/>
    <property type="match status" value="1"/>
</dbReference>
<accession>A0AA41QDK8</accession>
<dbReference type="PANTHER" id="PTHR33164:SF43">
    <property type="entry name" value="HTH-TYPE TRANSCRIPTIONAL REPRESSOR YETL"/>
    <property type="match status" value="1"/>
</dbReference>
<dbReference type="AlphaFoldDB" id="A0AA41QDK8"/>
<dbReference type="GO" id="GO:0003700">
    <property type="term" value="F:DNA-binding transcription factor activity"/>
    <property type="evidence" value="ECO:0007669"/>
    <property type="project" value="InterPro"/>
</dbReference>
<feature type="domain" description="HTH marR-type" evidence="1">
    <location>
        <begin position="11"/>
        <end position="143"/>
    </location>
</feature>
<dbReference type="InterPro" id="IPR036388">
    <property type="entry name" value="WH-like_DNA-bd_sf"/>
</dbReference>
<dbReference type="Gene3D" id="1.10.10.10">
    <property type="entry name" value="Winged helix-like DNA-binding domain superfamily/Winged helix DNA-binding domain"/>
    <property type="match status" value="1"/>
</dbReference>
<dbReference type="InterPro" id="IPR000835">
    <property type="entry name" value="HTH_MarR-typ"/>
</dbReference>
<dbReference type="SUPFAM" id="SSF46785">
    <property type="entry name" value="Winged helix' DNA-binding domain"/>
    <property type="match status" value="1"/>
</dbReference>
<dbReference type="SMART" id="SM00347">
    <property type="entry name" value="HTH_MARR"/>
    <property type="match status" value="1"/>
</dbReference>
<name>A0AA41QDK8_9MICO</name>
<evidence type="ECO:0000313" key="2">
    <source>
        <dbReference type="EMBL" id="MCF4121504.1"/>
    </source>
</evidence>
<organism evidence="2 3">
    <name type="scientific">Antribacter soli</name>
    <dbReference type="NCBI Taxonomy" id="2910976"/>
    <lineage>
        <taxon>Bacteria</taxon>
        <taxon>Bacillati</taxon>
        <taxon>Actinomycetota</taxon>
        <taxon>Actinomycetes</taxon>
        <taxon>Micrococcales</taxon>
        <taxon>Promicromonosporaceae</taxon>
        <taxon>Antribacter</taxon>
    </lineage>
</organism>
<keyword evidence="3" id="KW-1185">Reference proteome</keyword>
<dbReference type="RefSeq" id="WP_236089305.1">
    <property type="nucleotide sequence ID" value="NZ_JAKGSG010000031.1"/>
</dbReference>
<evidence type="ECO:0000313" key="3">
    <source>
        <dbReference type="Proteomes" id="UP001165405"/>
    </source>
</evidence>
<dbReference type="InterPro" id="IPR039422">
    <property type="entry name" value="MarR/SlyA-like"/>
</dbReference>
<gene>
    <name evidence="2" type="ORF">L1785_10975</name>
</gene>
<dbReference type="InterPro" id="IPR036390">
    <property type="entry name" value="WH_DNA-bd_sf"/>
</dbReference>
<dbReference type="PROSITE" id="PS50995">
    <property type="entry name" value="HTH_MARR_2"/>
    <property type="match status" value="1"/>
</dbReference>
<comment type="caution">
    <text evidence="2">The sequence shown here is derived from an EMBL/GenBank/DDBJ whole genome shotgun (WGS) entry which is preliminary data.</text>
</comment>
<evidence type="ECO:0000259" key="1">
    <source>
        <dbReference type="PROSITE" id="PS50995"/>
    </source>
</evidence>
<protein>
    <submittedName>
        <fullName evidence="2">MarR family transcriptional regulator</fullName>
    </submittedName>
</protein>
<proteinExistence type="predicted"/>
<dbReference type="Proteomes" id="UP001165405">
    <property type="component" value="Unassembled WGS sequence"/>
</dbReference>
<reference evidence="2" key="1">
    <citation type="submission" date="2022-01" db="EMBL/GenBank/DDBJ databases">
        <title>Antribacter sp. nov., isolated from Guizhou of China.</title>
        <authorList>
            <person name="Chengliang C."/>
            <person name="Ya Z."/>
        </authorList>
    </citation>
    <scope>NUCLEOTIDE SEQUENCE</scope>
    <source>
        <strain evidence="2">KLBMP 9083</strain>
    </source>
</reference>
<dbReference type="EMBL" id="JAKGSG010000031">
    <property type="protein sequence ID" value="MCF4121504.1"/>
    <property type="molecule type" value="Genomic_DNA"/>
</dbReference>
<dbReference type="GO" id="GO:0006950">
    <property type="term" value="P:response to stress"/>
    <property type="evidence" value="ECO:0007669"/>
    <property type="project" value="TreeGrafter"/>
</dbReference>
<sequence>MSQVEVVGRLDESVGYLLKQAASALRGAMDAELRALELSVPQYSCLELLHQREELSNAELARGAFVTRQSMNLVLRGLEKRGLLTRPTTAATGRARPAELTEAGRELHHQASVLVRAVEQQMLSALTAAQEDSLRSGLHECITGLADPDANGPGGPSL</sequence>